<organism evidence="1 2">
    <name type="scientific">Candidatus Accumulibacter vicinus</name>
    <dbReference type="NCBI Taxonomy" id="2954382"/>
    <lineage>
        <taxon>Bacteria</taxon>
        <taxon>Pseudomonadati</taxon>
        <taxon>Pseudomonadota</taxon>
        <taxon>Betaproteobacteria</taxon>
        <taxon>Candidatus Accumulibacter</taxon>
    </lineage>
</organism>
<proteinExistence type="predicted"/>
<dbReference type="RefSeq" id="WP_273703658.1">
    <property type="nucleotide sequence ID" value="NZ_JDSS02000027.1"/>
</dbReference>
<dbReference type="AlphaFoldDB" id="A0A084XYT2"/>
<reference evidence="1 2" key="1">
    <citation type="submission" date="2014-07" db="EMBL/GenBank/DDBJ databases">
        <title>Expanding our view of genomic diversity in Candidatus Accumulibacter clades.</title>
        <authorList>
            <person name="Skennerton C.T."/>
            <person name="Barr J.J."/>
            <person name="Slater F.R."/>
            <person name="Bond P.L."/>
            <person name="Tyson G.W."/>
        </authorList>
    </citation>
    <scope>NUCLEOTIDE SEQUENCE [LARGE SCALE GENOMIC DNA]</scope>
    <source>
        <strain evidence="2">SK-01</strain>
    </source>
</reference>
<dbReference type="EMBL" id="JDSS02000027">
    <property type="protein sequence ID" value="KFB67626.1"/>
    <property type="molecule type" value="Genomic_DNA"/>
</dbReference>
<accession>A0A084XYT2</accession>
<sequence length="667" mass="74213">MNHMLPFVALWREDRAKESAALHLLTRDTHRKLPLPNMAEPPQAVEAFLPELLPVMPSPNPAARWLLLLEPSLPQSWQHLRWEALALGGRPLAAQALVIRRATWHREETSTHQPARFLDLFPPAEFSFLDRFQPLIQSERLRRSRASFIERDLAATGDFIIVAHGRSHGLVDADGNSFALPVAHPMPERIWLLACNVDRAMGDLAQKFLNQGCRTVIVATGDISAPEMAGVVESVFAGTRLPGENRSWLARARAAFDGAGNPLALTIWGECDIDPTACAAWNRMTWDDEHGNSRRPPLDDETTRDEFLAAYQHATSPQAWPLTRDWMLPPLLWLAEKHDHPAMRDLSTQLGDAESPAAIRGLASAARRVGNYAQMARYLSRGLQIPDLTVNERAEYLGALANLFIDMNLPESAAAIIEFHQDCLWDDPENRYWADFKRLDWLARMEARRGRLHLALDYMTAKRRQARTDSGRELAWQLYLATWGYLAGQVRADTATAFADEVAQRLAGSSSETLGNGNETVAYLLRALAAHAWVSHDSAQLTLAKCWLSHAEARLTDDDPGPWAYAIAYSCLQGAAPPLSLDRALCALERARYLLEAACLSGFAGRGDERRRLLDRFQQRRKGIFGQLDESVGTAFATDLVESATRAVAEINADDPGSAARLGTMPL</sequence>
<gene>
    <name evidence="1" type="ORF">CAPSK01_003069</name>
</gene>
<dbReference type="Proteomes" id="UP000019812">
    <property type="component" value="Unassembled WGS sequence"/>
</dbReference>
<evidence type="ECO:0000313" key="2">
    <source>
        <dbReference type="Proteomes" id="UP000019812"/>
    </source>
</evidence>
<name>A0A084XYT2_9PROT</name>
<evidence type="ECO:0000313" key="1">
    <source>
        <dbReference type="EMBL" id="KFB67626.1"/>
    </source>
</evidence>
<evidence type="ECO:0008006" key="3">
    <source>
        <dbReference type="Google" id="ProtNLM"/>
    </source>
</evidence>
<dbReference type="STRING" id="1457154.CAPSK01_003069"/>
<protein>
    <recommendedName>
        <fullName evidence="3">CHAT domain-containing protein</fullName>
    </recommendedName>
</protein>
<comment type="caution">
    <text evidence="1">The sequence shown here is derived from an EMBL/GenBank/DDBJ whole genome shotgun (WGS) entry which is preliminary data.</text>
</comment>